<dbReference type="PANTHER" id="PTHR13437:SF2">
    <property type="entry name" value="NUCLEOPORIN P58_P45"/>
    <property type="match status" value="1"/>
</dbReference>
<evidence type="ECO:0000256" key="3">
    <source>
        <dbReference type="ARBA" id="ARBA00022816"/>
    </source>
</evidence>
<dbReference type="PANTHER" id="PTHR13437">
    <property type="entry name" value="NUCLEOPORIN P58/P45 NUCLEOPORIN-LIKE PROTEIN 1"/>
    <property type="match status" value="1"/>
</dbReference>
<dbReference type="Gene3D" id="6.10.140.1350">
    <property type="match status" value="1"/>
</dbReference>
<evidence type="ECO:0000313" key="9">
    <source>
        <dbReference type="EMBL" id="KAJ7045839.1"/>
    </source>
</evidence>
<comment type="subcellular location">
    <subcellularLocation>
        <location evidence="1">Nucleus</location>
        <location evidence="1">Nuclear pore complex</location>
    </subcellularLocation>
</comment>
<dbReference type="GO" id="GO:0015031">
    <property type="term" value="P:protein transport"/>
    <property type="evidence" value="ECO:0007669"/>
    <property type="project" value="UniProtKB-KW"/>
</dbReference>
<name>A0AAD6TGM7_9AGAR</name>
<feature type="compositionally biased region" description="Low complexity" evidence="8">
    <location>
        <begin position="157"/>
        <end position="189"/>
    </location>
</feature>
<keyword evidence="10" id="KW-1185">Reference proteome</keyword>
<feature type="compositionally biased region" description="Gly residues" evidence="8">
    <location>
        <begin position="486"/>
        <end position="495"/>
    </location>
</feature>
<feature type="compositionally biased region" description="Basic and acidic residues" evidence="8">
    <location>
        <begin position="472"/>
        <end position="483"/>
    </location>
</feature>
<feature type="compositionally biased region" description="Low complexity" evidence="8">
    <location>
        <begin position="243"/>
        <end position="255"/>
    </location>
</feature>
<proteinExistence type="predicted"/>
<keyword evidence="2" id="KW-0813">Transport</keyword>
<evidence type="ECO:0000256" key="7">
    <source>
        <dbReference type="ARBA" id="ARBA00023242"/>
    </source>
</evidence>
<dbReference type="InterPro" id="IPR025574">
    <property type="entry name" value="Nucleoporin_FG_rpt"/>
</dbReference>
<feature type="compositionally biased region" description="Low complexity" evidence="8">
    <location>
        <begin position="54"/>
        <end position="65"/>
    </location>
</feature>
<evidence type="ECO:0000256" key="8">
    <source>
        <dbReference type="SAM" id="MobiDB-lite"/>
    </source>
</evidence>
<keyword evidence="7" id="KW-0539">Nucleus</keyword>
<evidence type="ECO:0000256" key="1">
    <source>
        <dbReference type="ARBA" id="ARBA00004567"/>
    </source>
</evidence>
<evidence type="ECO:0000256" key="2">
    <source>
        <dbReference type="ARBA" id="ARBA00022448"/>
    </source>
</evidence>
<feature type="region of interest" description="Disordered" evidence="8">
    <location>
        <begin position="471"/>
        <end position="495"/>
    </location>
</feature>
<dbReference type="Proteomes" id="UP001218188">
    <property type="component" value="Unassembled WGS sequence"/>
</dbReference>
<dbReference type="GO" id="GO:0017056">
    <property type="term" value="F:structural constituent of nuclear pore"/>
    <property type="evidence" value="ECO:0007669"/>
    <property type="project" value="InterPro"/>
</dbReference>
<dbReference type="GO" id="GO:0051028">
    <property type="term" value="P:mRNA transport"/>
    <property type="evidence" value="ECO:0007669"/>
    <property type="project" value="UniProtKB-KW"/>
</dbReference>
<keyword evidence="5" id="KW-0811">Translocation</keyword>
<evidence type="ECO:0000256" key="6">
    <source>
        <dbReference type="ARBA" id="ARBA00023132"/>
    </source>
</evidence>
<dbReference type="Pfam" id="PF13634">
    <property type="entry name" value="Nucleoporin_FG"/>
    <property type="match status" value="2"/>
</dbReference>
<dbReference type="AlphaFoldDB" id="A0AAD6TGM7"/>
<reference evidence="9" key="1">
    <citation type="submission" date="2023-03" db="EMBL/GenBank/DDBJ databases">
        <title>Massive genome expansion in bonnet fungi (Mycena s.s.) driven by repeated elements and novel gene families across ecological guilds.</title>
        <authorList>
            <consortium name="Lawrence Berkeley National Laboratory"/>
            <person name="Harder C.B."/>
            <person name="Miyauchi S."/>
            <person name="Viragh M."/>
            <person name="Kuo A."/>
            <person name="Thoen E."/>
            <person name="Andreopoulos B."/>
            <person name="Lu D."/>
            <person name="Skrede I."/>
            <person name="Drula E."/>
            <person name="Henrissat B."/>
            <person name="Morin E."/>
            <person name="Kohler A."/>
            <person name="Barry K."/>
            <person name="LaButti K."/>
            <person name="Morin E."/>
            <person name="Salamov A."/>
            <person name="Lipzen A."/>
            <person name="Mereny Z."/>
            <person name="Hegedus B."/>
            <person name="Baldrian P."/>
            <person name="Stursova M."/>
            <person name="Weitz H."/>
            <person name="Taylor A."/>
            <person name="Grigoriev I.V."/>
            <person name="Nagy L.G."/>
            <person name="Martin F."/>
            <person name="Kauserud H."/>
        </authorList>
    </citation>
    <scope>NUCLEOTIDE SEQUENCE</scope>
    <source>
        <strain evidence="9">CBHHK200</strain>
    </source>
</reference>
<accession>A0AAD6TGM7</accession>
<feature type="region of interest" description="Disordered" evidence="8">
    <location>
        <begin position="54"/>
        <end position="281"/>
    </location>
</feature>
<evidence type="ECO:0000256" key="4">
    <source>
        <dbReference type="ARBA" id="ARBA00022927"/>
    </source>
</evidence>
<keyword evidence="3" id="KW-0509">mRNA transport</keyword>
<evidence type="ECO:0000313" key="10">
    <source>
        <dbReference type="Proteomes" id="UP001218188"/>
    </source>
</evidence>
<dbReference type="EMBL" id="JARJCM010000004">
    <property type="protein sequence ID" value="KAJ7045839.1"/>
    <property type="molecule type" value="Genomic_DNA"/>
</dbReference>
<keyword evidence="4" id="KW-0653">Protein transport</keyword>
<protein>
    <submittedName>
        <fullName evidence="9">Nucleoporin FG repeat region-domain-containing protein</fullName>
    </submittedName>
</protein>
<keyword evidence="6" id="KW-0906">Nuclear pore complex</keyword>
<dbReference type="GO" id="GO:0005643">
    <property type="term" value="C:nuclear pore"/>
    <property type="evidence" value="ECO:0007669"/>
    <property type="project" value="UniProtKB-SubCell"/>
</dbReference>
<organism evidence="9 10">
    <name type="scientific">Mycena alexandri</name>
    <dbReference type="NCBI Taxonomy" id="1745969"/>
    <lineage>
        <taxon>Eukaryota</taxon>
        <taxon>Fungi</taxon>
        <taxon>Dikarya</taxon>
        <taxon>Basidiomycota</taxon>
        <taxon>Agaricomycotina</taxon>
        <taxon>Agaricomycetes</taxon>
        <taxon>Agaricomycetidae</taxon>
        <taxon>Agaricales</taxon>
        <taxon>Marasmiineae</taxon>
        <taxon>Mycenaceae</taxon>
        <taxon>Mycena</taxon>
    </lineage>
</organism>
<comment type="caution">
    <text evidence="9">The sequence shown here is derived from an EMBL/GenBank/DDBJ whole genome shotgun (WGS) entry which is preliminary data.</text>
</comment>
<gene>
    <name evidence="9" type="ORF">C8F04DRAFT_450649</name>
</gene>
<feature type="region of interest" description="Disordered" evidence="8">
    <location>
        <begin position="1"/>
        <end position="39"/>
    </location>
</feature>
<feature type="compositionally biased region" description="Polar residues" evidence="8">
    <location>
        <begin position="256"/>
        <end position="281"/>
    </location>
</feature>
<dbReference type="InterPro" id="IPR024882">
    <property type="entry name" value="NUP58/p45/49"/>
</dbReference>
<evidence type="ECO:0000256" key="5">
    <source>
        <dbReference type="ARBA" id="ARBA00023010"/>
    </source>
</evidence>
<dbReference type="GO" id="GO:0008139">
    <property type="term" value="F:nuclear localization sequence binding"/>
    <property type="evidence" value="ECO:0007669"/>
    <property type="project" value="InterPro"/>
</dbReference>
<sequence>MAFATSPNAFGIKPNTPANASVFGQKPPTGGLFGAQPQNNALGGAFGQVQFGQQQQGGAFGQSQPAGGGLFGQPQQNQQAAGGGIFGQPQQQPVTGGLFGQPQSQQPAAGGGLFGQSQTPATGGGLFGQSQNQQPAPSGGLFGQPQQAAAPTGGLFGQPQTQQPAAGGLFGQSQNQQSGGLFGQNNNQQAGGGLFGASQQPAAPGGGLFGSNPLFGAPKPPAQPGLFGASATNNQQPSLFGGNNANPLFNSNANSMFASRPQQPSLQASQGPPPFTKSTKFNDLPDAVKKTLEEIDSHIQGRIQISKELHQRKLGEEATKGQETIRAVHKDLINTTTAIRADLRFTRDLKAKTDQAVEDTIVATRLVDGFRNPHANAAYLKDHAGFPLEFFTRVTTQMRERLAWYKSTIEQIERKLSSSAGQAQYTPQGIHATLQAQHATFLALAAKTAAVDAQLARIKQVYTQLWRAKTGSHRDPFEGRGEGESGDLGFGGLNV</sequence>